<dbReference type="EMBL" id="LRBP01000014">
    <property type="protein sequence ID" value="OII73626.1"/>
    <property type="molecule type" value="Genomic_DNA"/>
</dbReference>
<evidence type="ECO:0000256" key="1">
    <source>
        <dbReference type="SAM" id="MobiDB-lite"/>
    </source>
</evidence>
<keyword evidence="3" id="KW-1185">Reference proteome</keyword>
<dbReference type="VEuPathDB" id="CryptoDB:cubi_03424"/>
<feature type="compositionally biased region" description="Basic and acidic residues" evidence="1">
    <location>
        <begin position="667"/>
        <end position="681"/>
    </location>
</feature>
<evidence type="ECO:0000313" key="3">
    <source>
        <dbReference type="Proteomes" id="UP000186176"/>
    </source>
</evidence>
<organism evidence="2 3">
    <name type="scientific">Cryptosporidium ubiquitum</name>
    <dbReference type="NCBI Taxonomy" id="857276"/>
    <lineage>
        <taxon>Eukaryota</taxon>
        <taxon>Sar</taxon>
        <taxon>Alveolata</taxon>
        <taxon>Apicomplexa</taxon>
        <taxon>Conoidasida</taxon>
        <taxon>Coccidia</taxon>
        <taxon>Eucoccidiorida</taxon>
        <taxon>Eimeriorina</taxon>
        <taxon>Cryptosporidiidae</taxon>
        <taxon>Cryptosporidium</taxon>
    </lineage>
</organism>
<dbReference type="GeneID" id="39980216"/>
<reference evidence="2 3" key="1">
    <citation type="submission" date="2016-10" db="EMBL/GenBank/DDBJ databases">
        <title>Reductive evolution of mitochondrial metabolism and differential evolution of invasion-related proteins in Cryptosporidium.</title>
        <authorList>
            <person name="Liu S."/>
            <person name="Roellig D.M."/>
            <person name="Guo Y."/>
            <person name="Li N."/>
            <person name="Frace M.A."/>
            <person name="Tang K."/>
            <person name="Zhang L."/>
            <person name="Feng Y."/>
            <person name="Xiao L."/>
        </authorList>
    </citation>
    <scope>NUCLEOTIDE SEQUENCE [LARGE SCALE GENOMIC DNA]</scope>
    <source>
        <strain evidence="2">39726</strain>
    </source>
</reference>
<name>A0A1J4MH83_9CRYT</name>
<feature type="region of interest" description="Disordered" evidence="1">
    <location>
        <begin position="667"/>
        <end position="695"/>
    </location>
</feature>
<dbReference type="RefSeq" id="XP_028874881.1">
    <property type="nucleotide sequence ID" value="XM_029020437.1"/>
</dbReference>
<feature type="region of interest" description="Disordered" evidence="1">
    <location>
        <begin position="118"/>
        <end position="147"/>
    </location>
</feature>
<dbReference type="OrthoDB" id="343450at2759"/>
<gene>
    <name evidence="2" type="ORF">cubi_03424</name>
</gene>
<comment type="caution">
    <text evidence="2">The sequence shown here is derived from an EMBL/GenBank/DDBJ whole genome shotgun (WGS) entry which is preliminary data.</text>
</comment>
<accession>A0A1J4MH83</accession>
<dbReference type="Proteomes" id="UP000186176">
    <property type="component" value="Unassembled WGS sequence"/>
</dbReference>
<dbReference type="AlphaFoldDB" id="A0A1J4MH83"/>
<proteinExistence type="predicted"/>
<evidence type="ECO:0000313" key="2">
    <source>
        <dbReference type="EMBL" id="OII73626.1"/>
    </source>
</evidence>
<protein>
    <submittedName>
        <fullName evidence="2">Uncharacterized protein</fullName>
    </submittedName>
</protein>
<sequence length="744" mass="86503">MKGSEIGFIEDEKNEIVIIIDSQDQEDFAVVEEIVNEENILIEGLLWDDKSILNQIDQINQITSKNFESIKEEEISVEKMDEEFEYEELKYEIINNLEGIELENEIVNEEYLKAIRENENENKNENKNEHENEHEHEKEKEKENEKEQCFDIANTKDLTICLPEFLKMTEPKVDVGAENHLIDYVLNKNLLKVLFLKYQASNQTQGLRAINYLNKVQNIVKDHFQKSRKYNSMVILDLQKKSLKSNSKIKSIMMNQMDYLLKYEKNSKKYLQLESLTIQKEVEENNSLTKDVISVLRPSTFNQTFKKNHLNCNTEKSLLYIEIKDIEQLEADYSTENQIFEVIEETDGEFCNSLESVNPKLEGENFELNANLESGSHEHLEVEENRMIKVLESESGFELDLNIELELEPKSESEIRTKSGLESVLKLEELNDEFEVGSSNSILNVECKENPEFLICKGFEKTKDELESLGCRITTIEISEPKLENQSMEEEIKLKEMYSNQSLVDSNSIWGQNGSVEKKKDTPKSIEEGNDDILVELIVSQDENLSENKKDDQTENLTKFESIENFEISRKNSQMLPNLVGIMGFEESNDYSEIEKKQSHIEAENIKTERIATTNQENINADNFQTDQNMQFKMDISETKQDDREKLSKSNHEKDIFKLIQGFQSSKESDCSPFREKSETHHNKKPNRSSPYYCSHGKNNKSFGVFDQLISLAKNRNIARTVSKDLSRESIRAIEIIKKSRKPK</sequence>